<protein>
    <submittedName>
        <fullName evidence="3">Universal stress protein</fullName>
    </submittedName>
</protein>
<dbReference type="SUPFAM" id="SSF52402">
    <property type="entry name" value="Adenine nucleotide alpha hydrolases-like"/>
    <property type="match status" value="2"/>
</dbReference>
<evidence type="ECO:0000259" key="2">
    <source>
        <dbReference type="Pfam" id="PF00582"/>
    </source>
</evidence>
<dbReference type="OrthoDB" id="9804721at2"/>
<dbReference type="EMBL" id="CP025408">
    <property type="protein sequence ID" value="AUH35494.1"/>
    <property type="molecule type" value="Genomic_DNA"/>
</dbReference>
<proteinExistence type="inferred from homology"/>
<dbReference type="RefSeq" id="WP_101462146.1">
    <property type="nucleotide sequence ID" value="NZ_CP025408.1"/>
</dbReference>
<dbReference type="PANTHER" id="PTHR46268">
    <property type="entry name" value="STRESS RESPONSE PROTEIN NHAX"/>
    <property type="match status" value="1"/>
</dbReference>
<sequence>MAYKSILTVLSSNVQMAQLDAARQIARHEDAHLDILCLGLDLSQPGYYFPGGAPYVFQQGLEAAETEAETLRTAVNEQLANDGDLRWGVESVVAQLGGVANLVGHRARYVDLTIMSQPYGEGAAGSAETVTEAAMFEGDCPILVVPRDGLLSTRFRRVLVAWNQSNEAMTAIRRALPLLRQAERVEITVIDPTRAGFEGAEPGSGLARMLTRHGVQAEIAVLARTASSVSEQINRHALDMDADLIVMGAYGHSRFREAILGGATRNMLENATLPVFMAR</sequence>
<accession>A0A2K9F1Q2</accession>
<keyword evidence="4" id="KW-1185">Reference proteome</keyword>
<feature type="domain" description="UspA" evidence="2">
    <location>
        <begin position="155"/>
        <end position="279"/>
    </location>
</feature>
<dbReference type="AlphaFoldDB" id="A0A2K9F1Q2"/>
<reference evidence="3 4" key="1">
    <citation type="submission" date="2017-12" db="EMBL/GenBank/DDBJ databases">
        <authorList>
            <person name="Hurst M.R.H."/>
        </authorList>
    </citation>
    <scope>NUCLEOTIDE SEQUENCE [LARGE SCALE GENOMIC DNA]</scope>
    <source>
        <strain evidence="3 4">BM15</strain>
    </source>
</reference>
<dbReference type="Gene3D" id="3.40.50.12370">
    <property type="match status" value="1"/>
</dbReference>
<gene>
    <name evidence="3" type="ORF">CUV01_15195</name>
</gene>
<dbReference type="InterPro" id="IPR006016">
    <property type="entry name" value="UspA"/>
</dbReference>
<comment type="similarity">
    <text evidence="1">Belongs to the universal stress protein A family.</text>
</comment>
<dbReference type="InterPro" id="IPR006015">
    <property type="entry name" value="Universal_stress_UspA"/>
</dbReference>
<dbReference type="PANTHER" id="PTHR46268:SF15">
    <property type="entry name" value="UNIVERSAL STRESS PROTEIN HP_0031"/>
    <property type="match status" value="1"/>
</dbReference>
<dbReference type="KEGG" id="paro:CUV01_15195"/>
<dbReference type="CDD" id="cd00293">
    <property type="entry name" value="USP-like"/>
    <property type="match status" value="1"/>
</dbReference>
<dbReference type="Pfam" id="PF00582">
    <property type="entry name" value="Usp"/>
    <property type="match status" value="1"/>
</dbReference>
<dbReference type="Proteomes" id="UP000233742">
    <property type="component" value="Chromosome"/>
</dbReference>
<name>A0A2K9F1Q2_9RHOB</name>
<evidence type="ECO:0000256" key="1">
    <source>
        <dbReference type="ARBA" id="ARBA00008791"/>
    </source>
</evidence>
<organism evidence="3 4">
    <name type="scientific">Paracoccus tegillarcae</name>
    <dbReference type="NCBI Taxonomy" id="1529068"/>
    <lineage>
        <taxon>Bacteria</taxon>
        <taxon>Pseudomonadati</taxon>
        <taxon>Pseudomonadota</taxon>
        <taxon>Alphaproteobacteria</taxon>
        <taxon>Rhodobacterales</taxon>
        <taxon>Paracoccaceae</taxon>
        <taxon>Paracoccus</taxon>
    </lineage>
</organism>
<evidence type="ECO:0000313" key="4">
    <source>
        <dbReference type="Proteomes" id="UP000233742"/>
    </source>
</evidence>
<evidence type="ECO:0000313" key="3">
    <source>
        <dbReference type="EMBL" id="AUH35494.1"/>
    </source>
</evidence>
<dbReference type="PRINTS" id="PR01438">
    <property type="entry name" value="UNVRSLSTRESS"/>
</dbReference>